<sequence length="645" mass="71043">MDNDALSPSQQEALSQLQALTNGGDADVARSVLESVDWDVQRAANIVFESAPTAPLSIPSIPGASIPGATYTSTHTEAFEIDDSEQDGLLSGRPSGREFPRISPSSSILSLLLRPLRLIIALLAVPYTILRVVLRTLHIPLPLPPVPLSFSITGLGLNFGLSPRPSLGPAPVRDAKTASERWIRALEEETGCVSISRAQMAGGGEASGVASSSAPGLSRRAGDESPSSSRVLPEFFIGSYESFVKACAKETEPKIGCAVLVSDEHDDVAEFKRSTLTDPGFVRLLQENDILIWGGDIRDRDAWGAAQKLQATTYPFVAFVALQPRRGSSAIAQNKSILTILSRHQGPSIPTSSGPTSPSTLTTHIADHLLPRVTPVLAQLRSSATERDAALAVATRARERERALRAEQDRAFAESARRDKERIERKMQEEREGKEEERRRSMEEERAKEEQRKREEQRKVWEEKRMAWRRWGRRAFVPREPRPSEQGRGRTVRIGVRMPDGRRAVRFFGQMDSLTAVYAFVDTLFIPEGNAFSSDLDPLTAPDGASSSADESGLMHAISTMTEGRTEEWWGFKLVTTYPRKEVQWEPERKVGEVEGLKSGGQLVVELVDGEYGSVKGKERERRSLESRVVSAKGSESDEYETESD</sequence>
<dbReference type="EMBL" id="MLYV02000847">
    <property type="protein sequence ID" value="PSR76377.1"/>
    <property type="molecule type" value="Genomic_DNA"/>
</dbReference>
<feature type="domain" description="UBX" evidence="3">
    <location>
        <begin position="487"/>
        <end position="605"/>
    </location>
</feature>
<dbReference type="SUPFAM" id="SSF46934">
    <property type="entry name" value="UBA-like"/>
    <property type="match status" value="1"/>
</dbReference>
<dbReference type="InterPro" id="IPR009060">
    <property type="entry name" value="UBA-like_sf"/>
</dbReference>
<dbReference type="PANTHER" id="PTHR23322">
    <property type="entry name" value="FAS-ASSOCIATED PROTEIN"/>
    <property type="match status" value="1"/>
</dbReference>
<dbReference type="SMART" id="SM00594">
    <property type="entry name" value="UAS"/>
    <property type="match status" value="1"/>
</dbReference>
<dbReference type="Gene3D" id="3.10.20.90">
    <property type="entry name" value="Phosphatidylinositol 3-kinase Catalytic Subunit, Chain A, domain 1"/>
    <property type="match status" value="1"/>
</dbReference>
<dbReference type="Gene3D" id="1.10.8.10">
    <property type="entry name" value="DNA helicase RuvA subunit, C-terminal domain"/>
    <property type="match status" value="1"/>
</dbReference>
<dbReference type="Pfam" id="PF00789">
    <property type="entry name" value="UBX"/>
    <property type="match status" value="1"/>
</dbReference>
<dbReference type="InterPro" id="IPR029071">
    <property type="entry name" value="Ubiquitin-like_domsf"/>
</dbReference>
<evidence type="ECO:0000256" key="1">
    <source>
        <dbReference type="ARBA" id="ARBA00023054"/>
    </source>
</evidence>
<reference evidence="4 5" key="1">
    <citation type="submission" date="2018-02" db="EMBL/GenBank/DDBJ databases">
        <title>Genome sequence of the basidiomycete white-rot fungus Phlebia centrifuga.</title>
        <authorList>
            <person name="Granchi Z."/>
            <person name="Peng M."/>
            <person name="de Vries R.P."/>
            <person name="Hilden K."/>
            <person name="Makela M.R."/>
            <person name="Grigoriev I."/>
            <person name="Riley R."/>
        </authorList>
    </citation>
    <scope>NUCLEOTIDE SEQUENCE [LARGE SCALE GENOMIC DNA]</scope>
    <source>
        <strain evidence="4 5">FBCC195</strain>
    </source>
</reference>
<dbReference type="Pfam" id="PF14555">
    <property type="entry name" value="UBA_4"/>
    <property type="match status" value="1"/>
</dbReference>
<gene>
    <name evidence="4" type="ORF">PHLCEN_2v8473</name>
</gene>
<dbReference type="SUPFAM" id="SSF54236">
    <property type="entry name" value="Ubiquitin-like"/>
    <property type="match status" value="1"/>
</dbReference>
<dbReference type="PANTHER" id="PTHR23322:SF1">
    <property type="entry name" value="FAS-ASSOCIATED FACTOR 2"/>
    <property type="match status" value="1"/>
</dbReference>
<dbReference type="OrthoDB" id="1026733at2759"/>
<feature type="compositionally biased region" description="Low complexity" evidence="2">
    <location>
        <begin position="207"/>
        <end position="218"/>
    </location>
</feature>
<comment type="caution">
    <text evidence="4">The sequence shown here is derived from an EMBL/GenBank/DDBJ whole genome shotgun (WGS) entry which is preliminary data.</text>
</comment>
<feature type="region of interest" description="Disordered" evidence="2">
    <location>
        <begin position="203"/>
        <end position="228"/>
    </location>
</feature>
<proteinExistence type="predicted"/>
<dbReference type="Proteomes" id="UP000186601">
    <property type="component" value="Unassembled WGS sequence"/>
</dbReference>
<dbReference type="Gene3D" id="3.40.30.10">
    <property type="entry name" value="Glutaredoxin"/>
    <property type="match status" value="1"/>
</dbReference>
<organism evidence="4 5">
    <name type="scientific">Hermanssonia centrifuga</name>
    <dbReference type="NCBI Taxonomy" id="98765"/>
    <lineage>
        <taxon>Eukaryota</taxon>
        <taxon>Fungi</taxon>
        <taxon>Dikarya</taxon>
        <taxon>Basidiomycota</taxon>
        <taxon>Agaricomycotina</taxon>
        <taxon>Agaricomycetes</taxon>
        <taxon>Polyporales</taxon>
        <taxon>Meruliaceae</taxon>
        <taxon>Hermanssonia</taxon>
    </lineage>
</organism>
<dbReference type="PROSITE" id="PS50033">
    <property type="entry name" value="UBX"/>
    <property type="match status" value="1"/>
</dbReference>
<feature type="compositionally biased region" description="Basic and acidic residues" evidence="2">
    <location>
        <begin position="616"/>
        <end position="626"/>
    </location>
</feature>
<accession>A0A2R6NTI0</accession>
<keyword evidence="1" id="KW-0175">Coiled coil</keyword>
<dbReference type="SMART" id="SM00166">
    <property type="entry name" value="UBX"/>
    <property type="match status" value="1"/>
</dbReference>
<dbReference type="AlphaFoldDB" id="A0A2R6NTI0"/>
<dbReference type="GO" id="GO:0005783">
    <property type="term" value="C:endoplasmic reticulum"/>
    <property type="evidence" value="ECO:0007669"/>
    <property type="project" value="TreeGrafter"/>
</dbReference>
<dbReference type="InterPro" id="IPR050730">
    <property type="entry name" value="UBX_domain-protein"/>
</dbReference>
<evidence type="ECO:0000259" key="3">
    <source>
        <dbReference type="PROSITE" id="PS50033"/>
    </source>
</evidence>
<dbReference type="GO" id="GO:0043130">
    <property type="term" value="F:ubiquitin binding"/>
    <property type="evidence" value="ECO:0007669"/>
    <property type="project" value="TreeGrafter"/>
</dbReference>
<evidence type="ECO:0000256" key="2">
    <source>
        <dbReference type="SAM" id="MobiDB-lite"/>
    </source>
</evidence>
<feature type="region of interest" description="Disordered" evidence="2">
    <location>
        <begin position="403"/>
        <end position="459"/>
    </location>
</feature>
<name>A0A2R6NTI0_9APHY</name>
<dbReference type="InterPro" id="IPR001012">
    <property type="entry name" value="UBX_dom"/>
</dbReference>
<keyword evidence="5" id="KW-1185">Reference proteome</keyword>
<feature type="region of interest" description="Disordered" evidence="2">
    <location>
        <begin position="614"/>
        <end position="645"/>
    </location>
</feature>
<dbReference type="InterPro" id="IPR006577">
    <property type="entry name" value="UAS"/>
</dbReference>
<evidence type="ECO:0000313" key="5">
    <source>
        <dbReference type="Proteomes" id="UP000186601"/>
    </source>
</evidence>
<dbReference type="STRING" id="98765.A0A2R6NTI0"/>
<protein>
    <recommendedName>
        <fullName evidence="3">UBX domain-containing protein</fullName>
    </recommendedName>
</protein>
<dbReference type="GO" id="GO:0036503">
    <property type="term" value="P:ERAD pathway"/>
    <property type="evidence" value="ECO:0007669"/>
    <property type="project" value="TreeGrafter"/>
</dbReference>
<evidence type="ECO:0000313" key="4">
    <source>
        <dbReference type="EMBL" id="PSR76377.1"/>
    </source>
</evidence>